<keyword evidence="1" id="KW-0805">Transcription regulation</keyword>
<proteinExistence type="inferred from homology"/>
<dbReference type="Pfam" id="PF03514">
    <property type="entry name" value="GRAS"/>
    <property type="match status" value="1"/>
</dbReference>
<comment type="similarity">
    <text evidence="3">Belongs to the GRAS family.</text>
</comment>
<comment type="caution">
    <text evidence="3">Lacks conserved residue(s) required for the propagation of feature annotation.</text>
</comment>
<evidence type="ECO:0000256" key="1">
    <source>
        <dbReference type="ARBA" id="ARBA00023015"/>
    </source>
</evidence>
<reference evidence="4 5" key="1">
    <citation type="submission" date="2018-04" db="EMBL/GenBank/DDBJ databases">
        <authorList>
            <person name="Vogel A."/>
        </authorList>
    </citation>
    <scope>NUCLEOTIDE SEQUENCE [LARGE SCALE GENOMIC DNA]</scope>
</reference>
<evidence type="ECO:0000313" key="5">
    <source>
        <dbReference type="Proteomes" id="UP000595140"/>
    </source>
</evidence>
<accession>A0A484NPH5</accession>
<dbReference type="PROSITE" id="PS50985">
    <property type="entry name" value="GRAS"/>
    <property type="match status" value="1"/>
</dbReference>
<name>A0A484NPH5_9ASTE</name>
<feature type="region of interest" description="Leucine repeat II (LRII)" evidence="3">
    <location>
        <begin position="366"/>
        <end position="398"/>
    </location>
</feature>
<dbReference type="PANTHER" id="PTHR31636">
    <property type="entry name" value="OSJNBA0084A10.13 PROTEIN-RELATED"/>
    <property type="match status" value="1"/>
</dbReference>
<gene>
    <name evidence="4" type="ORF">CCAM_LOCUS43983</name>
</gene>
<dbReference type="InterPro" id="IPR005202">
    <property type="entry name" value="TF_GRAS"/>
</dbReference>
<dbReference type="EMBL" id="OOIL02006793">
    <property type="protein sequence ID" value="VFR02208.1"/>
    <property type="molecule type" value="Genomic_DNA"/>
</dbReference>
<feature type="region of interest" description="SAW" evidence="3">
    <location>
        <begin position="495"/>
        <end position="569"/>
    </location>
</feature>
<sequence length="570" mass="62571">MIRMQERGVLESPLFKKQGGFEPVSVLDTRSPSPSTTSSSLGGLAAAGGGFLGFNPGEEWMAMMMTGEIHPGPAFVSGRVDGSERFGLGPEDWECLLPGSGVADADDSLLRWISGEIDDPSLQGGNQIQFQNNVGFADEFFNAPSSDNINNGKSGQNGIFPPTNMWDLNSGLSFQQNFNPHPQEPILFHPNKALFPPRKPPFDPPNDEAIFDLFFKAGELILSGQFSDAQMILARLNHQIAPLLTPLQRASFYFKEALDLSLAFPDLPPGIPPSPVDGVFKMSAYKVFSEISPLIPFMNFTSNQAILEAVLGDDDRRRKGIHVIDFDIGVGAQWSSFMRELKGKARFLKITAFASPSTHHPFEIELMHGSLTALADEVGVGFQLEVVNIDSFDPASHPFAPSENEAIAVNLPLWAHREKLPMLLHYVRQLSPKIVVSLERGYERTDLTPPRHLIHAVRYFETLFASIAAAATVTSDASNKIERFLFRHGIQSAAAAASRPDQSPPPPPPWRTLFASAGFSPLPFSSFAEAQAECMVRMAPAGGFRVERRHVSLSLSWQNKELLSVSSWRC</sequence>
<organism evidence="4 5">
    <name type="scientific">Cuscuta campestris</name>
    <dbReference type="NCBI Taxonomy" id="132261"/>
    <lineage>
        <taxon>Eukaryota</taxon>
        <taxon>Viridiplantae</taxon>
        <taxon>Streptophyta</taxon>
        <taxon>Embryophyta</taxon>
        <taxon>Tracheophyta</taxon>
        <taxon>Spermatophyta</taxon>
        <taxon>Magnoliopsida</taxon>
        <taxon>eudicotyledons</taxon>
        <taxon>Gunneridae</taxon>
        <taxon>Pentapetalae</taxon>
        <taxon>asterids</taxon>
        <taxon>lamiids</taxon>
        <taxon>Solanales</taxon>
        <taxon>Convolvulaceae</taxon>
        <taxon>Cuscuteae</taxon>
        <taxon>Cuscuta</taxon>
        <taxon>Cuscuta subgen. Grammica</taxon>
        <taxon>Cuscuta sect. Cleistogrammica</taxon>
    </lineage>
</organism>
<evidence type="ECO:0000256" key="3">
    <source>
        <dbReference type="PROSITE-ProRule" id="PRU01191"/>
    </source>
</evidence>
<dbReference type="AlphaFoldDB" id="A0A484NPH5"/>
<keyword evidence="5" id="KW-1185">Reference proteome</keyword>
<protein>
    <submittedName>
        <fullName evidence="4">Uncharacterized protein</fullName>
    </submittedName>
</protein>
<keyword evidence="2" id="KW-0804">Transcription</keyword>
<evidence type="ECO:0000256" key="2">
    <source>
        <dbReference type="ARBA" id="ARBA00023163"/>
    </source>
</evidence>
<dbReference type="OrthoDB" id="666726at2759"/>
<dbReference type="Proteomes" id="UP000595140">
    <property type="component" value="Unassembled WGS sequence"/>
</dbReference>
<feature type="short sequence motif" description="VHIID" evidence="3">
    <location>
        <begin position="321"/>
        <end position="325"/>
    </location>
</feature>
<evidence type="ECO:0000313" key="4">
    <source>
        <dbReference type="EMBL" id="VFR02208.1"/>
    </source>
</evidence>